<comment type="caution">
    <text evidence="1">The sequence shown here is derived from an EMBL/GenBank/DDBJ whole genome shotgun (WGS) entry which is preliminary data.</text>
</comment>
<organism evidence="1 2">
    <name type="scientific">Lipomyces kononenkoae</name>
    <name type="common">Yeast</name>
    <dbReference type="NCBI Taxonomy" id="34357"/>
    <lineage>
        <taxon>Eukaryota</taxon>
        <taxon>Fungi</taxon>
        <taxon>Dikarya</taxon>
        <taxon>Ascomycota</taxon>
        <taxon>Saccharomycotina</taxon>
        <taxon>Lipomycetes</taxon>
        <taxon>Lipomycetales</taxon>
        <taxon>Lipomycetaceae</taxon>
        <taxon>Lipomyces</taxon>
    </lineage>
</organism>
<gene>
    <name evidence="1" type="ORF">V1525DRAFT_393433</name>
</gene>
<reference evidence="2" key="1">
    <citation type="journal article" date="2024" name="Front. Bioeng. Biotechnol.">
        <title>Genome-scale model development and genomic sequencing of the oleaginous clade Lipomyces.</title>
        <authorList>
            <person name="Czajka J.J."/>
            <person name="Han Y."/>
            <person name="Kim J."/>
            <person name="Mondo S.J."/>
            <person name="Hofstad B.A."/>
            <person name="Robles A."/>
            <person name="Haridas S."/>
            <person name="Riley R."/>
            <person name="LaButti K."/>
            <person name="Pangilinan J."/>
            <person name="Andreopoulos W."/>
            <person name="Lipzen A."/>
            <person name="Yan J."/>
            <person name="Wang M."/>
            <person name="Ng V."/>
            <person name="Grigoriev I.V."/>
            <person name="Spatafora J.W."/>
            <person name="Magnuson J.K."/>
            <person name="Baker S.E."/>
            <person name="Pomraning K.R."/>
        </authorList>
    </citation>
    <scope>NUCLEOTIDE SEQUENCE [LARGE SCALE GENOMIC DNA]</scope>
    <source>
        <strain evidence="2">CBS 7786</strain>
    </source>
</reference>
<dbReference type="Proteomes" id="UP001433508">
    <property type="component" value="Unassembled WGS sequence"/>
</dbReference>
<protein>
    <submittedName>
        <fullName evidence="1">Mitochondrial carrier domain-containing protein</fullName>
    </submittedName>
</protein>
<keyword evidence="2" id="KW-1185">Reference proteome</keyword>
<evidence type="ECO:0000313" key="1">
    <source>
        <dbReference type="EMBL" id="KAK9241006.1"/>
    </source>
</evidence>
<evidence type="ECO:0000313" key="2">
    <source>
        <dbReference type="Proteomes" id="UP001433508"/>
    </source>
</evidence>
<accession>A0ACC3TAP9</accession>
<name>A0ACC3TAP9_LIPKO</name>
<sequence length="302" mass="32660">MSSHTSQDGSLLRLMAAGILAGTAEIGLTYPLEYHKVRSQLPAALMDKIGRPALTLKLFRGCGTMMLGNGTKTAVRFVTYDFMSRQIADENGHISAPKSLAAGLMAGFMESTVLVPFEVAKIRQISSLAKSPPGTFATFRRIVQLHGPLGLLYGFFPTLLRQGAASAVRFTAYNSLRQMADGLIVPPGDRLSPAWATSLELLASYAAIISTMPIDVVKTRMQTFSGREAARGNNLLCTYQIFMDEGPAKLFSGMVPRLLRVTISSMVMYSFYEVAFKMVSFIDDRPGASNSHGDASTPLAAK</sequence>
<proteinExistence type="predicted"/>
<dbReference type="EMBL" id="MU971336">
    <property type="protein sequence ID" value="KAK9241006.1"/>
    <property type="molecule type" value="Genomic_DNA"/>
</dbReference>